<evidence type="ECO:0000313" key="3">
    <source>
        <dbReference type="EMBL" id="CAH3015572.1"/>
    </source>
</evidence>
<keyword evidence="4" id="KW-1185">Reference proteome</keyword>
<keyword evidence="1" id="KW-1133">Transmembrane helix</keyword>
<comment type="caution">
    <text evidence="3">The sequence shown here is derived from an EMBL/GenBank/DDBJ whole genome shotgun (WGS) entry which is preliminary data.</text>
</comment>
<dbReference type="Pfam" id="PF07885">
    <property type="entry name" value="Ion_trans_2"/>
    <property type="match status" value="1"/>
</dbReference>
<organism evidence="3 4">
    <name type="scientific">Porites evermanni</name>
    <dbReference type="NCBI Taxonomy" id="104178"/>
    <lineage>
        <taxon>Eukaryota</taxon>
        <taxon>Metazoa</taxon>
        <taxon>Cnidaria</taxon>
        <taxon>Anthozoa</taxon>
        <taxon>Hexacorallia</taxon>
        <taxon>Scleractinia</taxon>
        <taxon>Fungiina</taxon>
        <taxon>Poritidae</taxon>
        <taxon>Porites</taxon>
    </lineage>
</organism>
<proteinExistence type="predicted"/>
<sequence length="505" mass="57869">MFAKTFLPSACYTNRLQEHEGKCAVAISLFLPGDTMKRTTALVFIIIVVSGDGRNDVTKQAISCKELCNPASANISLTETFQQCCHEAQECVLPKQFYTSSCRKLITDSYESNRSQINVITIKSECCKNVTDNDFTPRRNTSSKCRFINVTWGKVKFEKKYDLVEGAWKEETWSFFLKMISQMCLENSTVRRRPVDISYTYPYYTNDKSETVFSYKSPLAYLVVEKQSFSMFTVVYAFFSRMWITLLLCVTWTLISGVIIWLLDYKSNQRQFPLSFWRGVREGALWALLTMTNVGCGDKTPKSLPARIYSAIWMIVGSIILAIFTAEVTSGMTSKELMPHDIYLGKKVILLFIILLWAQGMIEEINSNRSLLRDLEKRTHEIERIVLYDCEVSDEGTNEKFQFVRALRNHYVGIFLKGAPRSVRSCIKDMVEEHHDVTESFEEAPECKKNSTIDMNEYGSRKGLDYGDVTSIIMYVSTGLVVLMFVSGGVWDLMKTRNLPRKKEG</sequence>
<dbReference type="SUPFAM" id="SSF81324">
    <property type="entry name" value="Voltage-gated potassium channels"/>
    <property type="match status" value="1"/>
</dbReference>
<evidence type="ECO:0000313" key="4">
    <source>
        <dbReference type="Proteomes" id="UP001159427"/>
    </source>
</evidence>
<dbReference type="EMBL" id="CALNXI010000025">
    <property type="protein sequence ID" value="CAH3015572.1"/>
    <property type="molecule type" value="Genomic_DNA"/>
</dbReference>
<keyword evidence="1" id="KW-0472">Membrane</keyword>
<gene>
    <name evidence="3" type="ORF">PEVE_00018362</name>
</gene>
<protein>
    <recommendedName>
        <fullName evidence="2">Potassium channel domain-containing protein</fullName>
    </recommendedName>
</protein>
<evidence type="ECO:0000259" key="2">
    <source>
        <dbReference type="Pfam" id="PF07885"/>
    </source>
</evidence>
<evidence type="ECO:0000256" key="1">
    <source>
        <dbReference type="SAM" id="Phobius"/>
    </source>
</evidence>
<feature type="transmembrane region" description="Helical" evidence="1">
    <location>
        <begin position="308"/>
        <end position="330"/>
    </location>
</feature>
<dbReference type="Proteomes" id="UP001159427">
    <property type="component" value="Unassembled WGS sequence"/>
</dbReference>
<feature type="transmembrane region" description="Helical" evidence="1">
    <location>
        <begin position="472"/>
        <end position="494"/>
    </location>
</feature>
<feature type="non-terminal residue" evidence="3">
    <location>
        <position position="505"/>
    </location>
</feature>
<dbReference type="Gene3D" id="1.10.287.70">
    <property type="match status" value="1"/>
</dbReference>
<name>A0ABN8LJ86_9CNID</name>
<keyword evidence="1" id="KW-0812">Transmembrane</keyword>
<reference evidence="3 4" key="1">
    <citation type="submission" date="2022-05" db="EMBL/GenBank/DDBJ databases">
        <authorList>
            <consortium name="Genoscope - CEA"/>
            <person name="William W."/>
        </authorList>
    </citation>
    <scope>NUCLEOTIDE SEQUENCE [LARGE SCALE GENOMIC DNA]</scope>
</reference>
<feature type="transmembrane region" description="Helical" evidence="1">
    <location>
        <begin position="246"/>
        <end position="263"/>
    </location>
</feature>
<accession>A0ABN8LJ86</accession>
<dbReference type="InterPro" id="IPR013099">
    <property type="entry name" value="K_chnl_dom"/>
</dbReference>
<feature type="domain" description="Potassium channel" evidence="2">
    <location>
        <begin position="250"/>
        <end position="330"/>
    </location>
</feature>